<keyword evidence="4 8" id="KW-0812">Transmembrane</keyword>
<dbReference type="InterPro" id="IPR009580">
    <property type="entry name" value="GPI_biosynthesis_protein_Pig-F"/>
</dbReference>
<evidence type="ECO:0000256" key="1">
    <source>
        <dbReference type="ARBA" id="ARBA00004477"/>
    </source>
</evidence>
<dbReference type="OrthoDB" id="17366at2759"/>
<reference evidence="9" key="1">
    <citation type="journal article" date="2019" name="bioRxiv">
        <title>The Genome of the Zebra Mussel, Dreissena polymorpha: A Resource for Invasive Species Research.</title>
        <authorList>
            <person name="McCartney M.A."/>
            <person name="Auch B."/>
            <person name="Kono T."/>
            <person name="Mallez S."/>
            <person name="Zhang Y."/>
            <person name="Obille A."/>
            <person name="Becker A."/>
            <person name="Abrahante J.E."/>
            <person name="Garbe J."/>
            <person name="Badalamenti J.P."/>
            <person name="Herman A."/>
            <person name="Mangelson H."/>
            <person name="Liachko I."/>
            <person name="Sullivan S."/>
            <person name="Sone E.D."/>
            <person name="Koren S."/>
            <person name="Silverstein K.A.T."/>
            <person name="Beckman K.B."/>
            <person name="Gohl D.M."/>
        </authorList>
    </citation>
    <scope>NUCLEOTIDE SEQUENCE</scope>
    <source>
        <strain evidence="9">Duluth1</strain>
        <tissue evidence="9">Whole animal</tissue>
    </source>
</reference>
<dbReference type="Pfam" id="PF06699">
    <property type="entry name" value="PIG-F"/>
    <property type="match status" value="1"/>
</dbReference>
<evidence type="ECO:0000313" key="10">
    <source>
        <dbReference type="Proteomes" id="UP000828390"/>
    </source>
</evidence>
<protein>
    <recommendedName>
        <fullName evidence="11">Phosphatidylinositol-glycan biosynthesis class F protein</fullName>
    </recommendedName>
</protein>
<keyword evidence="5" id="KW-0256">Endoplasmic reticulum</keyword>
<keyword evidence="10" id="KW-1185">Reference proteome</keyword>
<evidence type="ECO:0000256" key="2">
    <source>
        <dbReference type="ARBA" id="ARBA00004687"/>
    </source>
</evidence>
<dbReference type="GO" id="GO:0006506">
    <property type="term" value="P:GPI anchor biosynthetic process"/>
    <property type="evidence" value="ECO:0007669"/>
    <property type="project" value="UniProtKB-KW"/>
</dbReference>
<evidence type="ECO:0000256" key="7">
    <source>
        <dbReference type="ARBA" id="ARBA00023136"/>
    </source>
</evidence>
<feature type="transmembrane region" description="Helical" evidence="8">
    <location>
        <begin position="192"/>
        <end position="219"/>
    </location>
</feature>
<evidence type="ECO:0000256" key="4">
    <source>
        <dbReference type="ARBA" id="ARBA00022692"/>
    </source>
</evidence>
<keyword evidence="7 8" id="KW-0472">Membrane</keyword>
<gene>
    <name evidence="9" type="ORF">DPMN_090723</name>
</gene>
<feature type="transmembrane region" description="Helical" evidence="8">
    <location>
        <begin position="123"/>
        <end position="143"/>
    </location>
</feature>
<sequence length="231" mass="25599">MAAPMLTNTATSKKSLKYALFSNFLVVLLIAIVTLTLIHNKSGVDIISSPLLVTKCLSVWFIFVHLVLNFTFHSPIKEMQKYKPSILLKTLGRGLIVSSVGVVLFHCLAVLFGAPFFDKTAETFHFAMLLASTTVLPAVVHLGPSIEVWIKVFIFQSLDTVQEIAVFYSVVCSLLGSWCGAAPIPLDWDRPWQAWPITCVLGAILGHCAGLLMATLYLWQQWYRGNKSKLV</sequence>
<dbReference type="AlphaFoldDB" id="A0A9D4KY97"/>
<evidence type="ECO:0000313" key="9">
    <source>
        <dbReference type="EMBL" id="KAH3848362.1"/>
    </source>
</evidence>
<proteinExistence type="predicted"/>
<name>A0A9D4KY97_DREPO</name>
<comment type="subcellular location">
    <subcellularLocation>
        <location evidence="1">Endoplasmic reticulum membrane</location>
        <topology evidence="1">Multi-pass membrane protein</topology>
    </subcellularLocation>
</comment>
<dbReference type="Proteomes" id="UP000828390">
    <property type="component" value="Unassembled WGS sequence"/>
</dbReference>
<reference evidence="9" key="2">
    <citation type="submission" date="2020-11" db="EMBL/GenBank/DDBJ databases">
        <authorList>
            <person name="McCartney M.A."/>
            <person name="Auch B."/>
            <person name="Kono T."/>
            <person name="Mallez S."/>
            <person name="Becker A."/>
            <person name="Gohl D.M."/>
            <person name="Silverstein K.A.T."/>
            <person name="Koren S."/>
            <person name="Bechman K.B."/>
            <person name="Herman A."/>
            <person name="Abrahante J.E."/>
            <person name="Garbe J."/>
        </authorList>
    </citation>
    <scope>NUCLEOTIDE SEQUENCE</scope>
    <source>
        <strain evidence="9">Duluth1</strain>
        <tissue evidence="9">Whole animal</tissue>
    </source>
</reference>
<comment type="caution">
    <text evidence="9">The sequence shown here is derived from an EMBL/GenBank/DDBJ whole genome shotgun (WGS) entry which is preliminary data.</text>
</comment>
<feature type="transmembrane region" description="Helical" evidence="8">
    <location>
        <begin position="93"/>
        <end position="117"/>
    </location>
</feature>
<dbReference type="GO" id="GO:0005789">
    <property type="term" value="C:endoplasmic reticulum membrane"/>
    <property type="evidence" value="ECO:0007669"/>
    <property type="project" value="UniProtKB-SubCell"/>
</dbReference>
<feature type="transmembrane region" description="Helical" evidence="8">
    <location>
        <begin position="20"/>
        <end position="39"/>
    </location>
</feature>
<evidence type="ECO:0000256" key="6">
    <source>
        <dbReference type="ARBA" id="ARBA00022989"/>
    </source>
</evidence>
<dbReference type="EMBL" id="JAIWYP010000003">
    <property type="protein sequence ID" value="KAH3848362.1"/>
    <property type="molecule type" value="Genomic_DNA"/>
</dbReference>
<feature type="transmembrane region" description="Helical" evidence="8">
    <location>
        <begin position="51"/>
        <end position="72"/>
    </location>
</feature>
<evidence type="ECO:0008006" key="11">
    <source>
        <dbReference type="Google" id="ProtNLM"/>
    </source>
</evidence>
<accession>A0A9D4KY97</accession>
<comment type="pathway">
    <text evidence="2">Glycolipid biosynthesis; glycosylphosphatidylinositol-anchor biosynthesis.</text>
</comment>
<evidence type="ECO:0000256" key="5">
    <source>
        <dbReference type="ARBA" id="ARBA00022824"/>
    </source>
</evidence>
<keyword evidence="6 8" id="KW-1133">Transmembrane helix</keyword>
<organism evidence="9 10">
    <name type="scientific">Dreissena polymorpha</name>
    <name type="common">Zebra mussel</name>
    <name type="synonym">Mytilus polymorpha</name>
    <dbReference type="NCBI Taxonomy" id="45954"/>
    <lineage>
        <taxon>Eukaryota</taxon>
        <taxon>Metazoa</taxon>
        <taxon>Spiralia</taxon>
        <taxon>Lophotrochozoa</taxon>
        <taxon>Mollusca</taxon>
        <taxon>Bivalvia</taxon>
        <taxon>Autobranchia</taxon>
        <taxon>Heteroconchia</taxon>
        <taxon>Euheterodonta</taxon>
        <taxon>Imparidentia</taxon>
        <taxon>Neoheterodontei</taxon>
        <taxon>Myida</taxon>
        <taxon>Dreissenoidea</taxon>
        <taxon>Dreissenidae</taxon>
        <taxon>Dreissena</taxon>
    </lineage>
</organism>
<feature type="transmembrane region" description="Helical" evidence="8">
    <location>
        <begin position="164"/>
        <end position="186"/>
    </location>
</feature>
<evidence type="ECO:0000256" key="8">
    <source>
        <dbReference type="SAM" id="Phobius"/>
    </source>
</evidence>
<keyword evidence="3" id="KW-0337">GPI-anchor biosynthesis</keyword>
<evidence type="ECO:0000256" key="3">
    <source>
        <dbReference type="ARBA" id="ARBA00022502"/>
    </source>
</evidence>